<feature type="region of interest" description="Disordered" evidence="1">
    <location>
        <begin position="309"/>
        <end position="338"/>
    </location>
</feature>
<reference evidence="2 3" key="1">
    <citation type="submission" date="2024-09" db="EMBL/GenBank/DDBJ databases">
        <title>Chromosome-scale assembly of Riccia fluitans.</title>
        <authorList>
            <person name="Paukszto L."/>
            <person name="Sawicki J."/>
            <person name="Karawczyk K."/>
            <person name="Piernik-Szablinska J."/>
            <person name="Szczecinska M."/>
            <person name="Mazdziarz M."/>
        </authorList>
    </citation>
    <scope>NUCLEOTIDE SEQUENCE [LARGE SCALE GENOMIC DNA]</scope>
    <source>
        <strain evidence="2">Rf_01</strain>
        <tissue evidence="2">Aerial parts of the thallus</tissue>
    </source>
</reference>
<feature type="region of interest" description="Disordered" evidence="1">
    <location>
        <begin position="125"/>
        <end position="154"/>
    </location>
</feature>
<evidence type="ECO:0000313" key="3">
    <source>
        <dbReference type="Proteomes" id="UP001605036"/>
    </source>
</evidence>
<evidence type="ECO:0000313" key="2">
    <source>
        <dbReference type="EMBL" id="KAL2644401.1"/>
    </source>
</evidence>
<dbReference type="AlphaFoldDB" id="A0ABD1Z9P7"/>
<feature type="compositionally biased region" description="Polar residues" evidence="1">
    <location>
        <begin position="313"/>
        <end position="338"/>
    </location>
</feature>
<protein>
    <submittedName>
        <fullName evidence="2">Uncharacterized protein</fullName>
    </submittedName>
</protein>
<dbReference type="EMBL" id="JBHFFA010000002">
    <property type="protein sequence ID" value="KAL2644401.1"/>
    <property type="molecule type" value="Genomic_DNA"/>
</dbReference>
<dbReference type="Proteomes" id="UP001605036">
    <property type="component" value="Unassembled WGS sequence"/>
</dbReference>
<gene>
    <name evidence="2" type="ORF">R1flu_011988</name>
</gene>
<proteinExistence type="predicted"/>
<feature type="region of interest" description="Disordered" evidence="1">
    <location>
        <begin position="366"/>
        <end position="385"/>
    </location>
</feature>
<feature type="region of interest" description="Disordered" evidence="1">
    <location>
        <begin position="203"/>
        <end position="234"/>
    </location>
</feature>
<sequence>MGSGLCKLVNDAVERRGDPSPNPAQIRVKGEGKQPPNPVHVPVERQGDPPPNPVHVKVKETGDGAPNPFPRPPHTEFPLIKGMTGMRRFGISIKVPRPKKKSVKIPPEPGLPVTCIAHAPKRFARARKRHRNPFRSARASSLTPPESGESQPLVSRKQPIVYSIHDAAVRKEKLSLRRSQPYWIRTKIADYLADAKVQAKEKLQRKSHVKPITVSNTDPSGSKAKTKTPVTETSTPDAEFIAVRASQIKKLDFTVENPETSSPKTTVVSWTQNSTGAKAEMITPVAETSTPVRALAVKASQLEKFTFTEENAETPSPKTIVVSSTQNPSGTTGKRQVTETSTLKLNSEVDAVKARKIKIFAFTAEKAETSSSKTIQESGTQKMPL</sequence>
<feature type="compositionally biased region" description="Polar residues" evidence="1">
    <location>
        <begin position="138"/>
        <end position="153"/>
    </location>
</feature>
<evidence type="ECO:0000256" key="1">
    <source>
        <dbReference type="SAM" id="MobiDB-lite"/>
    </source>
</evidence>
<feature type="compositionally biased region" description="Polar residues" evidence="1">
    <location>
        <begin position="369"/>
        <end position="385"/>
    </location>
</feature>
<accession>A0ABD1Z9P7</accession>
<name>A0ABD1Z9P7_9MARC</name>
<organism evidence="2 3">
    <name type="scientific">Riccia fluitans</name>
    <dbReference type="NCBI Taxonomy" id="41844"/>
    <lineage>
        <taxon>Eukaryota</taxon>
        <taxon>Viridiplantae</taxon>
        <taxon>Streptophyta</taxon>
        <taxon>Embryophyta</taxon>
        <taxon>Marchantiophyta</taxon>
        <taxon>Marchantiopsida</taxon>
        <taxon>Marchantiidae</taxon>
        <taxon>Marchantiales</taxon>
        <taxon>Ricciaceae</taxon>
        <taxon>Riccia</taxon>
    </lineage>
</organism>
<feature type="region of interest" description="Disordered" evidence="1">
    <location>
        <begin position="1"/>
        <end position="79"/>
    </location>
</feature>
<comment type="caution">
    <text evidence="2">The sequence shown here is derived from an EMBL/GenBank/DDBJ whole genome shotgun (WGS) entry which is preliminary data.</text>
</comment>
<keyword evidence="3" id="KW-1185">Reference proteome</keyword>